<keyword evidence="9 12" id="KW-0472">Membrane</keyword>
<dbReference type="InterPro" id="IPR001611">
    <property type="entry name" value="Leu-rich_rpt"/>
</dbReference>
<dbReference type="FunFam" id="3.80.10.10:FF:000095">
    <property type="entry name" value="LRR receptor-like serine/threonine-protein kinase GSO1"/>
    <property type="match status" value="1"/>
</dbReference>
<keyword evidence="7" id="KW-0677">Repeat</keyword>
<accession>A0A6P5NH79</accession>
<evidence type="ECO:0000256" key="7">
    <source>
        <dbReference type="ARBA" id="ARBA00022737"/>
    </source>
</evidence>
<dbReference type="Pfam" id="PF00560">
    <property type="entry name" value="LRR_1"/>
    <property type="match status" value="12"/>
</dbReference>
<dbReference type="GO" id="GO:0005886">
    <property type="term" value="C:plasma membrane"/>
    <property type="evidence" value="ECO:0007669"/>
    <property type="project" value="UniProtKB-SubCell"/>
</dbReference>
<evidence type="ECO:0000256" key="5">
    <source>
        <dbReference type="ARBA" id="ARBA00022692"/>
    </source>
</evidence>
<dbReference type="InterPro" id="IPR013210">
    <property type="entry name" value="LRR_N_plant-typ"/>
</dbReference>
<evidence type="ECO:0000256" key="6">
    <source>
        <dbReference type="ARBA" id="ARBA00022729"/>
    </source>
</evidence>
<evidence type="ECO:0000256" key="11">
    <source>
        <dbReference type="ARBA" id="ARBA00023180"/>
    </source>
</evidence>
<dbReference type="Pfam" id="PF23598">
    <property type="entry name" value="LRR_14"/>
    <property type="match status" value="1"/>
</dbReference>
<evidence type="ECO:0000256" key="10">
    <source>
        <dbReference type="ARBA" id="ARBA00023170"/>
    </source>
</evidence>
<organism evidence="15 16">
    <name type="scientific">Arachis duranensis</name>
    <name type="common">Wild peanut</name>
    <dbReference type="NCBI Taxonomy" id="130453"/>
    <lineage>
        <taxon>Eukaryota</taxon>
        <taxon>Viridiplantae</taxon>
        <taxon>Streptophyta</taxon>
        <taxon>Embryophyta</taxon>
        <taxon>Tracheophyta</taxon>
        <taxon>Spermatophyta</taxon>
        <taxon>Magnoliopsida</taxon>
        <taxon>eudicotyledons</taxon>
        <taxon>Gunneridae</taxon>
        <taxon>Pentapetalae</taxon>
        <taxon>rosids</taxon>
        <taxon>fabids</taxon>
        <taxon>Fabales</taxon>
        <taxon>Fabaceae</taxon>
        <taxon>Papilionoideae</taxon>
        <taxon>50 kb inversion clade</taxon>
        <taxon>dalbergioids sensu lato</taxon>
        <taxon>Dalbergieae</taxon>
        <taxon>Pterocarpus clade</taxon>
        <taxon>Arachis</taxon>
    </lineage>
</organism>
<dbReference type="PANTHER" id="PTHR48063:SF98">
    <property type="entry name" value="LRR RECEPTOR-LIKE SERINE_THREONINE-PROTEIN KINASE FLS2"/>
    <property type="match status" value="1"/>
</dbReference>
<name>A0A6P5NH79_ARADU</name>
<evidence type="ECO:0000259" key="13">
    <source>
        <dbReference type="Pfam" id="PF08263"/>
    </source>
</evidence>
<dbReference type="InterPro" id="IPR003591">
    <property type="entry name" value="Leu-rich_rpt_typical-subtyp"/>
</dbReference>
<dbReference type="Gene3D" id="3.80.10.10">
    <property type="entry name" value="Ribonuclease Inhibitor"/>
    <property type="match status" value="4"/>
</dbReference>
<comment type="similarity">
    <text evidence="2">Belongs to the RLP family.</text>
</comment>
<dbReference type="InterPro" id="IPR032675">
    <property type="entry name" value="LRR_dom_sf"/>
</dbReference>
<dbReference type="RefSeq" id="XP_020995874.1">
    <property type="nucleotide sequence ID" value="XM_021140215.2"/>
</dbReference>
<dbReference type="FunFam" id="3.80.10.10:FF:000041">
    <property type="entry name" value="LRR receptor-like serine/threonine-protein kinase ERECTA"/>
    <property type="match status" value="1"/>
</dbReference>
<evidence type="ECO:0000256" key="4">
    <source>
        <dbReference type="ARBA" id="ARBA00022614"/>
    </source>
</evidence>
<feature type="domain" description="Leucine-rich repeat-containing N-terminal plant-type" evidence="13">
    <location>
        <begin position="37"/>
        <end position="74"/>
    </location>
</feature>
<dbReference type="FunFam" id="3.80.10.10:FF:000111">
    <property type="entry name" value="LRR receptor-like serine/threonine-protein kinase ERECTA"/>
    <property type="match status" value="1"/>
</dbReference>
<keyword evidence="10" id="KW-0675">Receptor</keyword>
<keyword evidence="4" id="KW-0433">Leucine-rich repeat</keyword>
<dbReference type="Proteomes" id="UP000515211">
    <property type="component" value="Chromosome 4"/>
</dbReference>
<sequence length="1109" mass="124252">MMRMNNLILIEAVLLFITVDLLLVYATAARGKVKCAEQERQALLDFKAAMVDDYGMLSSWKGRDCCHWNGVRCNNLTAHVISLDLHGEDMFGNDYTEVERFLTGEIPSSLVELQHLRYLNLSFNGFEDYHIPEFFGNLTSLRYLDLSSCRFGGRIPTQFGSLPHLTYLNLYWNELEGSIPYQLGNLSKLEYLNLYLNDFQGTIPSQLGNLSSLHELYLDGSGGSLKMNDDGNGGGGQWLSTLTSLTNLGLSSILNLNNSYNWIQAISNISTLTELSLFDCALSDHFISSQTLSLSMFKFPNSLSILNLFDNTFTSSLLFQWLSNVTSNLVELQLVSSLLWSSTPATSNHFDNTMQSLERLDISYYQITARDFKSFANICTLSSLRVFGSDLTEDLDSILHNLSAGCVTHSLQRLSLGYNQITGSIPDDLSIFPSLKELSLIHNQLRGKIPDNIRLPSQLKALSISTNSLEGGIPKSFGNICNLASLDLSYNTLTGELPVAIQHLSGCARYSLQHLYLQNNQFNGTLPDISIFPSLADLYLSQNKLNGKVPEGIQFPSQLETLIMNSNSLEGVITDSLFHNMSKLKVLSLSGNSFVLKINPDWIPPFQLQVIMLQHCMLGPYFPKWLKTQKTLTWLDISNAGISDITPNWFWALSTRLNTMNISYNNLTGIIPDFPLRLTEYPSIYLAANQFEGSIPAFLRRAVSLDLSNNKFSDVTSFVCANDTAERLGQLDISNNYLSGQIPDCWENFKSLAYIDVSNNSFSGQIPTSMGSVLELRVLILRNNSLTGELPFSMKHCKNLVMLDAGENKFSGIIPSWIGSSLQQLQILSLQKNHFFGSIPLSLCFLNGIHVLDLSVNHLWGPIPKCFINFSAMTTQERFLPDSYYHSYTVNHTFGMYGYDYNIISLLTWKGVERIFENDNLLLKAIDLSNNHLSGDIPSELENLVELVSLNLSRNNLTGKIPSGIGRLLSLESLDMSRNHLFGSIPSSLAQINFLSVLDLSHNNLSGQIPTGTQLQSFNTSSYEGNQNLCGLPLKKMCPKEGPCQESLVKTQDENDGFIQAFFASMGLGFFVGFWGIFGTILFNRSWRHAYFRFLNNITEKVMSKWQRW</sequence>
<evidence type="ECO:0000256" key="9">
    <source>
        <dbReference type="ARBA" id="ARBA00023136"/>
    </source>
</evidence>
<evidence type="ECO:0000259" key="14">
    <source>
        <dbReference type="Pfam" id="PF23598"/>
    </source>
</evidence>
<evidence type="ECO:0000256" key="1">
    <source>
        <dbReference type="ARBA" id="ARBA00004251"/>
    </source>
</evidence>
<dbReference type="AlphaFoldDB" id="A0A6P5NH79"/>
<dbReference type="FunFam" id="3.80.10.10:FF:000275">
    <property type="entry name" value="Leucine-rich repeat receptor-like protein kinase"/>
    <property type="match status" value="1"/>
</dbReference>
<dbReference type="Pfam" id="PF08263">
    <property type="entry name" value="LRRNT_2"/>
    <property type="match status" value="1"/>
</dbReference>
<gene>
    <name evidence="16" type="primary">LOC110279931</name>
</gene>
<keyword evidence="5 12" id="KW-0812">Transmembrane</keyword>
<dbReference type="InterPro" id="IPR046956">
    <property type="entry name" value="RLP23-like"/>
</dbReference>
<keyword evidence="15" id="KW-1185">Reference proteome</keyword>
<feature type="domain" description="Disease resistance R13L4/SHOC-2-like LRR" evidence="14">
    <location>
        <begin position="109"/>
        <end position="220"/>
    </location>
</feature>
<dbReference type="FunFam" id="3.80.10.10:FF:001347">
    <property type="entry name" value="LRR receptor-like serine/threonine-protein kinase GSO2"/>
    <property type="match status" value="1"/>
</dbReference>
<keyword evidence="11" id="KW-0325">Glycoprotein</keyword>
<keyword evidence="6" id="KW-0732">Signal</keyword>
<dbReference type="GeneID" id="110279931"/>
<dbReference type="SMART" id="SM00369">
    <property type="entry name" value="LRR_TYP"/>
    <property type="match status" value="7"/>
</dbReference>
<dbReference type="PROSITE" id="PS51450">
    <property type="entry name" value="LRR"/>
    <property type="match status" value="1"/>
</dbReference>
<reference evidence="15" key="1">
    <citation type="journal article" date="2016" name="Nat. Genet.">
        <title>The genome sequences of Arachis duranensis and Arachis ipaensis, the diploid ancestors of cultivated peanut.</title>
        <authorList>
            <person name="Bertioli D.J."/>
            <person name="Cannon S.B."/>
            <person name="Froenicke L."/>
            <person name="Huang G."/>
            <person name="Farmer A.D."/>
            <person name="Cannon E.K."/>
            <person name="Liu X."/>
            <person name="Gao D."/>
            <person name="Clevenger J."/>
            <person name="Dash S."/>
            <person name="Ren L."/>
            <person name="Moretzsohn M.C."/>
            <person name="Shirasawa K."/>
            <person name="Huang W."/>
            <person name="Vidigal B."/>
            <person name="Abernathy B."/>
            <person name="Chu Y."/>
            <person name="Niederhuth C.E."/>
            <person name="Umale P."/>
            <person name="Araujo A.C."/>
            <person name="Kozik A."/>
            <person name="Kim K.D."/>
            <person name="Burow M.D."/>
            <person name="Varshney R.K."/>
            <person name="Wang X."/>
            <person name="Zhang X."/>
            <person name="Barkley N."/>
            <person name="Guimaraes P.M."/>
            <person name="Isobe S."/>
            <person name="Guo B."/>
            <person name="Liao B."/>
            <person name="Stalker H.T."/>
            <person name="Schmitz R.J."/>
            <person name="Scheffler B.E."/>
            <person name="Leal-Bertioli S.C."/>
            <person name="Xun X."/>
            <person name="Jackson S.A."/>
            <person name="Michelmore R."/>
            <person name="Ozias-Akins P."/>
        </authorList>
    </citation>
    <scope>NUCLEOTIDE SEQUENCE [LARGE SCALE GENOMIC DNA]</scope>
    <source>
        <strain evidence="15">cv. V14167</strain>
    </source>
</reference>
<feature type="transmembrane region" description="Helical" evidence="12">
    <location>
        <begin position="1058"/>
        <end position="1083"/>
    </location>
</feature>
<keyword evidence="3" id="KW-1003">Cell membrane</keyword>
<dbReference type="InterPro" id="IPR055414">
    <property type="entry name" value="LRR_R13L4/SHOC2-like"/>
</dbReference>
<protein>
    <submittedName>
        <fullName evidence="16">Receptor-like protein EIX2</fullName>
    </submittedName>
</protein>
<evidence type="ECO:0000313" key="16">
    <source>
        <dbReference type="RefSeq" id="XP_020995874.1"/>
    </source>
</evidence>
<dbReference type="SUPFAM" id="SSF52058">
    <property type="entry name" value="L domain-like"/>
    <property type="match status" value="4"/>
</dbReference>
<proteinExistence type="inferred from homology"/>
<reference evidence="16" key="2">
    <citation type="submission" date="2025-08" db="UniProtKB">
        <authorList>
            <consortium name="RefSeq"/>
        </authorList>
    </citation>
    <scope>IDENTIFICATION</scope>
    <source>
        <tissue evidence="16">Whole plant</tissue>
    </source>
</reference>
<evidence type="ECO:0000313" key="15">
    <source>
        <dbReference type="Proteomes" id="UP000515211"/>
    </source>
</evidence>
<dbReference type="PANTHER" id="PTHR48063">
    <property type="entry name" value="LRR RECEPTOR-LIKE KINASE"/>
    <property type="match status" value="1"/>
</dbReference>
<dbReference type="KEGG" id="adu:110279931"/>
<comment type="subcellular location">
    <subcellularLocation>
        <location evidence="1">Cell membrane</location>
        <topology evidence="1">Single-pass type I membrane protein</topology>
    </subcellularLocation>
</comment>
<evidence type="ECO:0000256" key="3">
    <source>
        <dbReference type="ARBA" id="ARBA00022475"/>
    </source>
</evidence>
<evidence type="ECO:0000256" key="8">
    <source>
        <dbReference type="ARBA" id="ARBA00022989"/>
    </source>
</evidence>
<evidence type="ECO:0000256" key="2">
    <source>
        <dbReference type="ARBA" id="ARBA00009592"/>
    </source>
</evidence>
<evidence type="ECO:0000256" key="12">
    <source>
        <dbReference type="SAM" id="Phobius"/>
    </source>
</evidence>
<keyword evidence="8 12" id="KW-1133">Transmembrane helix</keyword>